<dbReference type="InterPro" id="IPR051678">
    <property type="entry name" value="AGP_Transferase"/>
</dbReference>
<evidence type="ECO:0000313" key="2">
    <source>
        <dbReference type="EMBL" id="MBA2933823.1"/>
    </source>
</evidence>
<dbReference type="InterPro" id="IPR011009">
    <property type="entry name" value="Kinase-like_dom_sf"/>
</dbReference>
<dbReference type="PANTHER" id="PTHR21310">
    <property type="entry name" value="AMINOGLYCOSIDE PHOSPHOTRANSFERASE-RELATED-RELATED"/>
    <property type="match status" value="1"/>
</dbReference>
<comment type="caution">
    <text evidence="2">The sequence shown here is derived from an EMBL/GenBank/DDBJ whole genome shotgun (WGS) entry which is preliminary data.</text>
</comment>
<dbReference type="Gene3D" id="3.30.200.20">
    <property type="entry name" value="Phosphorylase Kinase, domain 1"/>
    <property type="match status" value="1"/>
</dbReference>
<dbReference type="CDD" id="cd05154">
    <property type="entry name" value="ACAD10_11_N-like"/>
    <property type="match status" value="1"/>
</dbReference>
<reference evidence="2 3" key="1">
    <citation type="submission" date="2020-07" db="EMBL/GenBank/DDBJ databases">
        <authorList>
            <person name="Sun Q."/>
        </authorList>
    </citation>
    <scope>NUCLEOTIDE SEQUENCE [LARGE SCALE GENOMIC DNA]</scope>
    <source>
        <strain evidence="2 3">CGMCC 1.13654</strain>
    </source>
</reference>
<dbReference type="GO" id="GO:0016740">
    <property type="term" value="F:transferase activity"/>
    <property type="evidence" value="ECO:0007669"/>
    <property type="project" value="UniProtKB-KW"/>
</dbReference>
<dbReference type="AlphaFoldDB" id="A0A838L2V4"/>
<dbReference type="InterPro" id="IPR002575">
    <property type="entry name" value="Aminoglycoside_PTrfase"/>
</dbReference>
<feature type="domain" description="Aminoglycoside phosphotransferase" evidence="1">
    <location>
        <begin position="8"/>
        <end position="237"/>
    </location>
</feature>
<dbReference type="Pfam" id="PF01636">
    <property type="entry name" value="APH"/>
    <property type="match status" value="1"/>
</dbReference>
<keyword evidence="2" id="KW-0808">Transferase</keyword>
<evidence type="ECO:0000313" key="3">
    <source>
        <dbReference type="Proteomes" id="UP000570166"/>
    </source>
</evidence>
<sequence>MNVSIPERLSGGASQETWAFAAITPAGQVPLILRRAPGGDFERNIAAGLSTEAEVIRAAGAAGVPVAPVRHILMPGDDLGRGFVSDRIEGETIARKLLRDAAFADVRRRLAADLGSILARIHAVPPASLPQLATLGPAETLAYLRAELDTCDPPSPIFELAYRWLVERRPADASLALVHGDFRTGNLMIAPDGVRAVLDWELVHLGDPMEDLGWFCAMPWRFGRIEAPAGGFGSRTALYGAYEAASGGPVDPERVRWWETLASLRWGLNCRSYVALFQSGQDRSVERAMIARRASENEIDLLRLIEFGP</sequence>
<accession>A0A838L2V4</accession>
<name>A0A838L2V4_9SPHN</name>
<dbReference type="SUPFAM" id="SSF56112">
    <property type="entry name" value="Protein kinase-like (PK-like)"/>
    <property type="match status" value="1"/>
</dbReference>
<proteinExistence type="predicted"/>
<protein>
    <submittedName>
        <fullName evidence="2">Phosphotransferase family protein</fullName>
    </submittedName>
</protein>
<evidence type="ECO:0000259" key="1">
    <source>
        <dbReference type="Pfam" id="PF01636"/>
    </source>
</evidence>
<dbReference type="Proteomes" id="UP000570166">
    <property type="component" value="Unassembled WGS sequence"/>
</dbReference>
<dbReference type="InterPro" id="IPR041726">
    <property type="entry name" value="ACAD10_11_N"/>
</dbReference>
<dbReference type="EMBL" id="JACEIB010000003">
    <property type="protein sequence ID" value="MBA2933823.1"/>
    <property type="molecule type" value="Genomic_DNA"/>
</dbReference>
<organism evidence="2 3">
    <name type="scientific">Sphingomonas chungangi</name>
    <dbReference type="NCBI Taxonomy" id="2683589"/>
    <lineage>
        <taxon>Bacteria</taxon>
        <taxon>Pseudomonadati</taxon>
        <taxon>Pseudomonadota</taxon>
        <taxon>Alphaproteobacteria</taxon>
        <taxon>Sphingomonadales</taxon>
        <taxon>Sphingomonadaceae</taxon>
        <taxon>Sphingomonas</taxon>
    </lineage>
</organism>
<keyword evidence="3" id="KW-1185">Reference proteome</keyword>
<dbReference type="PANTHER" id="PTHR21310:SF57">
    <property type="entry name" value="BLR2944 PROTEIN"/>
    <property type="match status" value="1"/>
</dbReference>
<gene>
    <name evidence="2" type="ORF">HZF05_06880</name>
</gene>
<dbReference type="Gene3D" id="3.90.1200.10">
    <property type="match status" value="1"/>
</dbReference>